<protein>
    <recommendedName>
        <fullName evidence="3 9">ATP phosphoribosyltransferase</fullName>
        <ecNumber evidence="3 9">2.4.2.17</ecNumber>
    </recommendedName>
</protein>
<keyword evidence="12" id="KW-1185">Reference proteome</keyword>
<dbReference type="RefSeq" id="WP_264733680.1">
    <property type="nucleotide sequence ID" value="NZ_JAPDNR010000001.1"/>
</dbReference>
<reference evidence="11 12" key="1">
    <citation type="submission" date="2022-10" db="EMBL/GenBank/DDBJ databases">
        <title>Chitinophaga nivalis PC15 sp. nov., isolated from Pyeongchang county, South Korea.</title>
        <authorList>
            <person name="Trinh H.N."/>
        </authorList>
    </citation>
    <scope>NUCLEOTIDE SEQUENCE [LARGE SCALE GENOMIC DNA]</scope>
    <source>
        <strain evidence="11 12">PC14</strain>
    </source>
</reference>
<evidence type="ECO:0000256" key="4">
    <source>
        <dbReference type="ARBA" id="ARBA00022605"/>
    </source>
</evidence>
<accession>A0ABT3IT36</accession>
<keyword evidence="5 11" id="KW-0328">Glycosyltransferase</keyword>
<dbReference type="Gene3D" id="3.40.190.10">
    <property type="entry name" value="Periplasmic binding protein-like II"/>
    <property type="match status" value="2"/>
</dbReference>
<dbReference type="GO" id="GO:0003879">
    <property type="term" value="F:ATP phosphoribosyltransferase activity"/>
    <property type="evidence" value="ECO:0007669"/>
    <property type="project" value="UniProtKB-EC"/>
</dbReference>
<sequence length="218" mass="24982">MYEDHNHISHKTVKPLTIAIGKGRGFYESLDYIHTDETPGYQSFLKGEVPVYQDESGQLTLMAVRSRDMPWLLQQGHIDVAIGSSVWFSEYQADALSCAWKLPLQECRLSLIASPDMHLPDIKNICTKFENITRRYITALPLTAEILLMEGSHEAALFLKITDAIVDVIETGRTIRRMGFRELDTIAWLSHEMWLRTHDTVTRERLAYYLKKTAPING</sequence>
<evidence type="ECO:0000313" key="12">
    <source>
        <dbReference type="Proteomes" id="UP001207742"/>
    </source>
</evidence>
<dbReference type="InterPro" id="IPR001348">
    <property type="entry name" value="ATP_PRibTrfase_HisG"/>
</dbReference>
<organism evidence="11 12">
    <name type="scientific">Chitinophaga nivalis</name>
    <dbReference type="NCBI Taxonomy" id="2991709"/>
    <lineage>
        <taxon>Bacteria</taxon>
        <taxon>Pseudomonadati</taxon>
        <taxon>Bacteroidota</taxon>
        <taxon>Chitinophagia</taxon>
        <taxon>Chitinophagales</taxon>
        <taxon>Chitinophagaceae</taxon>
        <taxon>Chitinophaga</taxon>
    </lineage>
</organism>
<keyword evidence="6 11" id="KW-0808">Transferase</keyword>
<evidence type="ECO:0000259" key="10">
    <source>
        <dbReference type="Pfam" id="PF01634"/>
    </source>
</evidence>
<feature type="domain" description="ATP phosphoribosyltransferase catalytic" evidence="10">
    <location>
        <begin position="65"/>
        <end position="198"/>
    </location>
</feature>
<evidence type="ECO:0000256" key="8">
    <source>
        <dbReference type="ARBA" id="ARBA00024861"/>
    </source>
</evidence>
<dbReference type="SUPFAM" id="SSF53850">
    <property type="entry name" value="Periplasmic binding protein-like II"/>
    <property type="match status" value="1"/>
</dbReference>
<name>A0ABT3IT36_9BACT</name>
<dbReference type="Pfam" id="PF01634">
    <property type="entry name" value="HisG"/>
    <property type="match status" value="1"/>
</dbReference>
<keyword evidence="7" id="KW-0368">Histidine biosynthesis</keyword>
<dbReference type="EMBL" id="JAPDNS010000002">
    <property type="protein sequence ID" value="MCW3486864.1"/>
    <property type="molecule type" value="Genomic_DNA"/>
</dbReference>
<comment type="function">
    <text evidence="8">Catalyzes the condensation of ATP and 5-phosphoribose 1-diphosphate to form N'-(5'-phosphoribosyl)-ATP (PR-ATP). Has a crucial role in the pathway because the rate of histidine biosynthesis seems to be controlled primarily by regulation of HisG enzymatic activity.</text>
</comment>
<dbReference type="Proteomes" id="UP001207742">
    <property type="component" value="Unassembled WGS sequence"/>
</dbReference>
<dbReference type="PANTHER" id="PTHR21403:SF8">
    <property type="entry name" value="ATP PHOSPHORIBOSYLTRANSFERASE"/>
    <property type="match status" value="1"/>
</dbReference>
<dbReference type="NCBIfam" id="TIGR00070">
    <property type="entry name" value="hisG"/>
    <property type="match status" value="1"/>
</dbReference>
<evidence type="ECO:0000256" key="7">
    <source>
        <dbReference type="ARBA" id="ARBA00023102"/>
    </source>
</evidence>
<evidence type="ECO:0000256" key="6">
    <source>
        <dbReference type="ARBA" id="ARBA00022679"/>
    </source>
</evidence>
<comment type="caution">
    <text evidence="11">The sequence shown here is derived from an EMBL/GenBank/DDBJ whole genome shotgun (WGS) entry which is preliminary data.</text>
</comment>
<evidence type="ECO:0000256" key="2">
    <source>
        <dbReference type="ARBA" id="ARBA00004667"/>
    </source>
</evidence>
<evidence type="ECO:0000256" key="5">
    <source>
        <dbReference type="ARBA" id="ARBA00022676"/>
    </source>
</evidence>
<evidence type="ECO:0000313" key="11">
    <source>
        <dbReference type="EMBL" id="MCW3486864.1"/>
    </source>
</evidence>
<proteinExistence type="predicted"/>
<comment type="catalytic activity">
    <reaction evidence="1">
        <text>1-(5-phospho-beta-D-ribosyl)-ATP + diphosphate = 5-phospho-alpha-D-ribose 1-diphosphate + ATP</text>
        <dbReference type="Rhea" id="RHEA:18473"/>
        <dbReference type="ChEBI" id="CHEBI:30616"/>
        <dbReference type="ChEBI" id="CHEBI:33019"/>
        <dbReference type="ChEBI" id="CHEBI:58017"/>
        <dbReference type="ChEBI" id="CHEBI:73183"/>
        <dbReference type="EC" id="2.4.2.17"/>
    </reaction>
</comment>
<evidence type="ECO:0000256" key="9">
    <source>
        <dbReference type="NCBIfam" id="TIGR00070"/>
    </source>
</evidence>
<dbReference type="PANTHER" id="PTHR21403">
    <property type="entry name" value="ATP PHOSPHORIBOSYLTRANSFERASE ATP-PRTASE"/>
    <property type="match status" value="1"/>
</dbReference>
<evidence type="ECO:0000256" key="3">
    <source>
        <dbReference type="ARBA" id="ARBA00011946"/>
    </source>
</evidence>
<evidence type="ECO:0000256" key="1">
    <source>
        <dbReference type="ARBA" id="ARBA00000915"/>
    </source>
</evidence>
<dbReference type="InterPro" id="IPR013820">
    <property type="entry name" value="ATP_PRibTrfase_cat"/>
</dbReference>
<gene>
    <name evidence="11" type="primary">hisG</name>
    <name evidence="11" type="ORF">OL497_23410</name>
</gene>
<keyword evidence="4" id="KW-0028">Amino-acid biosynthesis</keyword>
<comment type="pathway">
    <text evidence="2">Amino-acid biosynthesis; L-histidine biosynthesis; L-histidine from 5-phospho-alpha-D-ribose 1-diphosphate: step 1/9.</text>
</comment>
<dbReference type="EC" id="2.4.2.17" evidence="3 9"/>